<accession>A0A974DVJ8</accession>
<gene>
    <name evidence="1" type="ORF">XELAEV_18010541mg</name>
</gene>
<protein>
    <submittedName>
        <fullName evidence="1">Uncharacterized protein</fullName>
    </submittedName>
</protein>
<sequence length="74" mass="8477">MSQRVVLGIEFSHDSTVSLRVHLFTLFLCHPFFLSSNNFSSVPLILSFTRSPFHLLIIYLLTVTTFLSKCPPVY</sequence>
<dbReference type="AlphaFoldDB" id="A0A974DVJ8"/>
<dbReference type="Proteomes" id="UP000694892">
    <property type="component" value="Chromosome 1S"/>
</dbReference>
<evidence type="ECO:0000313" key="2">
    <source>
        <dbReference type="Proteomes" id="UP000694892"/>
    </source>
</evidence>
<reference evidence="2" key="1">
    <citation type="journal article" date="2016" name="Nature">
        <title>Genome evolution in the allotetraploid frog Xenopus laevis.</title>
        <authorList>
            <person name="Session A.M."/>
            <person name="Uno Y."/>
            <person name="Kwon T."/>
            <person name="Chapman J.A."/>
            <person name="Toyoda A."/>
            <person name="Takahashi S."/>
            <person name="Fukui A."/>
            <person name="Hikosaka A."/>
            <person name="Suzuki A."/>
            <person name="Kondo M."/>
            <person name="van Heeringen S.J."/>
            <person name="Quigley I."/>
            <person name="Heinz S."/>
            <person name="Ogino H."/>
            <person name="Ochi H."/>
            <person name="Hellsten U."/>
            <person name="Lyons J.B."/>
            <person name="Simakov O."/>
            <person name="Putnam N."/>
            <person name="Stites J."/>
            <person name="Kuroki Y."/>
            <person name="Tanaka T."/>
            <person name="Michiue T."/>
            <person name="Watanabe M."/>
            <person name="Bogdanovic O."/>
            <person name="Lister R."/>
            <person name="Georgiou G."/>
            <person name="Paranjpe S.S."/>
            <person name="van Kruijsbergen I."/>
            <person name="Shu S."/>
            <person name="Carlson J."/>
            <person name="Kinoshita T."/>
            <person name="Ohta Y."/>
            <person name="Mawaribuchi S."/>
            <person name="Jenkins J."/>
            <person name="Grimwood J."/>
            <person name="Schmutz J."/>
            <person name="Mitros T."/>
            <person name="Mozaffari S.V."/>
            <person name="Suzuki Y."/>
            <person name="Haramoto Y."/>
            <person name="Yamamoto T.S."/>
            <person name="Takagi C."/>
            <person name="Heald R."/>
            <person name="Miller K."/>
            <person name="Haudenschild C."/>
            <person name="Kitzman J."/>
            <person name="Nakayama T."/>
            <person name="Izutsu Y."/>
            <person name="Robert J."/>
            <person name="Fortriede J."/>
            <person name="Burns K."/>
            <person name="Lotay V."/>
            <person name="Karimi K."/>
            <person name="Yasuoka Y."/>
            <person name="Dichmann D.S."/>
            <person name="Flajnik M.F."/>
            <person name="Houston D.W."/>
            <person name="Shendure J."/>
            <person name="DuPasquier L."/>
            <person name="Vize P.D."/>
            <person name="Zorn A.M."/>
            <person name="Ito M."/>
            <person name="Marcotte E.M."/>
            <person name="Wallingford J.B."/>
            <person name="Ito Y."/>
            <person name="Asashima M."/>
            <person name="Ueno N."/>
            <person name="Matsuda Y."/>
            <person name="Veenstra G.J."/>
            <person name="Fujiyama A."/>
            <person name="Harland R.M."/>
            <person name="Taira M."/>
            <person name="Rokhsar D.S."/>
        </authorList>
    </citation>
    <scope>NUCLEOTIDE SEQUENCE [LARGE SCALE GENOMIC DNA]</scope>
    <source>
        <strain evidence="2">J</strain>
    </source>
</reference>
<proteinExistence type="predicted"/>
<dbReference type="EMBL" id="CM004467">
    <property type="protein sequence ID" value="OCT98310.1"/>
    <property type="molecule type" value="Genomic_DNA"/>
</dbReference>
<name>A0A974DVJ8_XENLA</name>
<organism evidence="1 2">
    <name type="scientific">Xenopus laevis</name>
    <name type="common">African clawed frog</name>
    <dbReference type="NCBI Taxonomy" id="8355"/>
    <lineage>
        <taxon>Eukaryota</taxon>
        <taxon>Metazoa</taxon>
        <taxon>Chordata</taxon>
        <taxon>Craniata</taxon>
        <taxon>Vertebrata</taxon>
        <taxon>Euteleostomi</taxon>
        <taxon>Amphibia</taxon>
        <taxon>Batrachia</taxon>
        <taxon>Anura</taxon>
        <taxon>Pipoidea</taxon>
        <taxon>Pipidae</taxon>
        <taxon>Xenopodinae</taxon>
        <taxon>Xenopus</taxon>
        <taxon>Xenopus</taxon>
    </lineage>
</organism>
<evidence type="ECO:0000313" key="1">
    <source>
        <dbReference type="EMBL" id="OCT98310.1"/>
    </source>
</evidence>